<evidence type="ECO:0000313" key="2">
    <source>
        <dbReference type="EMBL" id="EEF40341.1"/>
    </source>
</evidence>
<dbReference type="InterPro" id="IPR004158">
    <property type="entry name" value="DUF247_pln"/>
</dbReference>
<reference evidence="3" key="1">
    <citation type="journal article" date="2010" name="Nat. Biotechnol.">
        <title>Draft genome sequence of the oilseed species Ricinus communis.</title>
        <authorList>
            <person name="Chan A.P."/>
            <person name="Crabtree J."/>
            <person name="Zhao Q."/>
            <person name="Lorenzi H."/>
            <person name="Orvis J."/>
            <person name="Puiu D."/>
            <person name="Melake-Berhan A."/>
            <person name="Jones K.M."/>
            <person name="Redman J."/>
            <person name="Chen G."/>
            <person name="Cahoon E.B."/>
            <person name="Gedil M."/>
            <person name="Stanke M."/>
            <person name="Haas B.J."/>
            <person name="Wortman J.R."/>
            <person name="Fraser-Liggett C.M."/>
            <person name="Ravel J."/>
            <person name="Rabinowicz P.D."/>
        </authorList>
    </citation>
    <scope>NUCLEOTIDE SEQUENCE [LARGE SCALE GENOMIC DNA]</scope>
    <source>
        <strain evidence="3">cv. Hale</strain>
    </source>
</reference>
<protein>
    <submittedName>
        <fullName evidence="2">Uncharacterized protein</fullName>
    </submittedName>
</protein>
<name>B9S825_RICCO</name>
<proteinExistence type="predicted"/>
<dbReference type="OMA" id="SESCCIF"/>
<evidence type="ECO:0000256" key="1">
    <source>
        <dbReference type="SAM" id="Phobius"/>
    </source>
</evidence>
<organism evidence="2 3">
    <name type="scientific">Ricinus communis</name>
    <name type="common">Castor bean</name>
    <dbReference type="NCBI Taxonomy" id="3988"/>
    <lineage>
        <taxon>Eukaryota</taxon>
        <taxon>Viridiplantae</taxon>
        <taxon>Streptophyta</taxon>
        <taxon>Embryophyta</taxon>
        <taxon>Tracheophyta</taxon>
        <taxon>Spermatophyta</taxon>
        <taxon>Magnoliopsida</taxon>
        <taxon>eudicotyledons</taxon>
        <taxon>Gunneridae</taxon>
        <taxon>Pentapetalae</taxon>
        <taxon>rosids</taxon>
        <taxon>fabids</taxon>
        <taxon>Malpighiales</taxon>
        <taxon>Euphorbiaceae</taxon>
        <taxon>Acalyphoideae</taxon>
        <taxon>Acalypheae</taxon>
        <taxon>Ricinus</taxon>
    </lineage>
</organism>
<dbReference type="STRING" id="3988.B9S825"/>
<gene>
    <name evidence="2" type="ORF">RCOM_1384190</name>
</gene>
<dbReference type="PANTHER" id="PTHR31170:SF17">
    <property type="match status" value="1"/>
</dbReference>
<dbReference type="InParanoid" id="B9S825"/>
<accession>B9S825</accession>
<dbReference type="eggNOG" id="ENOG502RY48">
    <property type="taxonomic scope" value="Eukaryota"/>
</dbReference>
<feature type="transmembrane region" description="Helical" evidence="1">
    <location>
        <begin position="389"/>
        <end position="413"/>
    </location>
</feature>
<keyword evidence="1" id="KW-0472">Membrane</keyword>
<dbReference type="Pfam" id="PF03140">
    <property type="entry name" value="DUF247"/>
    <property type="match status" value="1"/>
</dbReference>
<keyword evidence="1" id="KW-0812">Transmembrane</keyword>
<sequence length="415" mass="48607">MEQQTNIKIDQLSFSLRSKLLHNPPMSESCCIFRVPSTLRKHNEQLFKPNFISIGPYHRDLHKFQFSEKVKRWYLHCLITRLPSPDTTLQNFVRSIEDDVERCLNCYEDEVKMTRDAFAEMLIIDGCFIIELFRRFVCIVQKDDDPLFKMPWVRKVLVTDLLLLENQLPWFVLNRLFELSDTYDSEGRSLNQLAENFFHHSALRPGWIRVNSGLQNKHLLDLQRNIILLKSNESVDGGILPIPCVTELLLAGIDFAVGETDDLMKITFKNGVLTIPPVKVLDNAESLLRNLIAYEQCDKNLENRITAYAAFLDNLINSKEDLEYLHQKKIITYYLSSEDVSAFFDGLYNEVHVERSLYTEVSKDINAYCRSHWPRWRIRLTRDYFNNPWSIISLIGAIMILVLTFLQTLYAILYH</sequence>
<dbReference type="Proteomes" id="UP000008311">
    <property type="component" value="Unassembled WGS sequence"/>
</dbReference>
<dbReference type="EMBL" id="EQ973887">
    <property type="protein sequence ID" value="EEF40341.1"/>
    <property type="molecule type" value="Genomic_DNA"/>
</dbReference>
<keyword evidence="1" id="KW-1133">Transmembrane helix</keyword>
<dbReference type="AlphaFoldDB" id="B9S825"/>
<dbReference type="PANTHER" id="PTHR31170">
    <property type="entry name" value="BNAC04G53230D PROTEIN"/>
    <property type="match status" value="1"/>
</dbReference>
<keyword evidence="3" id="KW-1185">Reference proteome</keyword>
<dbReference type="OrthoDB" id="591587at2759"/>
<evidence type="ECO:0000313" key="3">
    <source>
        <dbReference type="Proteomes" id="UP000008311"/>
    </source>
</evidence>